<keyword evidence="1" id="KW-0560">Oxidoreductase</keyword>
<dbReference type="InterPro" id="IPR050463">
    <property type="entry name" value="Gfo/Idh/MocA_oxidrdct_glycsds"/>
</dbReference>
<dbReference type="InterPro" id="IPR000683">
    <property type="entry name" value="Gfo/Idh/MocA-like_OxRdtase_N"/>
</dbReference>
<dbReference type="GO" id="GO:0016491">
    <property type="term" value="F:oxidoreductase activity"/>
    <property type="evidence" value="ECO:0007669"/>
    <property type="project" value="UniProtKB-KW"/>
</dbReference>
<protein>
    <submittedName>
        <fullName evidence="4">Gfo/Idh/MocA family oxidoreductase</fullName>
    </submittedName>
</protein>
<dbReference type="PANTHER" id="PTHR43818:SF11">
    <property type="entry name" value="BCDNA.GH03377"/>
    <property type="match status" value="1"/>
</dbReference>
<reference evidence="4 5" key="1">
    <citation type="submission" date="2020-01" db="EMBL/GenBank/DDBJ databases">
        <title>Paenibacillus sp. nov., isolated from tomato rhizosphere.</title>
        <authorList>
            <person name="Weon H.-Y."/>
            <person name="Lee S.A."/>
        </authorList>
    </citation>
    <scope>NUCLEOTIDE SEQUENCE [LARGE SCALE GENOMIC DNA]</scope>
    <source>
        <strain evidence="4 5">12200R-189</strain>
    </source>
</reference>
<dbReference type="GO" id="GO:0000166">
    <property type="term" value="F:nucleotide binding"/>
    <property type="evidence" value="ECO:0007669"/>
    <property type="project" value="InterPro"/>
</dbReference>
<evidence type="ECO:0000259" key="2">
    <source>
        <dbReference type="Pfam" id="PF01408"/>
    </source>
</evidence>
<dbReference type="Proteomes" id="UP000476064">
    <property type="component" value="Chromosome"/>
</dbReference>
<dbReference type="Gene3D" id="3.40.50.720">
    <property type="entry name" value="NAD(P)-binding Rossmann-like Domain"/>
    <property type="match status" value="1"/>
</dbReference>
<dbReference type="InterPro" id="IPR055170">
    <property type="entry name" value="GFO_IDH_MocA-like_dom"/>
</dbReference>
<organism evidence="4 5">
    <name type="scientific">Paenibacillus lycopersici</name>
    <dbReference type="NCBI Taxonomy" id="2704462"/>
    <lineage>
        <taxon>Bacteria</taxon>
        <taxon>Bacillati</taxon>
        <taxon>Bacillota</taxon>
        <taxon>Bacilli</taxon>
        <taxon>Bacillales</taxon>
        <taxon>Paenibacillaceae</taxon>
        <taxon>Paenibacillus</taxon>
    </lineage>
</organism>
<dbReference type="SUPFAM" id="SSF51735">
    <property type="entry name" value="NAD(P)-binding Rossmann-fold domains"/>
    <property type="match status" value="1"/>
</dbReference>
<dbReference type="Pfam" id="PF01408">
    <property type="entry name" value="GFO_IDH_MocA"/>
    <property type="match status" value="1"/>
</dbReference>
<evidence type="ECO:0000313" key="5">
    <source>
        <dbReference type="Proteomes" id="UP000476064"/>
    </source>
</evidence>
<evidence type="ECO:0000313" key="4">
    <source>
        <dbReference type="EMBL" id="QHT59512.1"/>
    </source>
</evidence>
<sequence>MVNDKRIRIGLIGASWFTDLWFLPVLTSHPEVHVAAICSKNGTNAETLAAKYGIAGVYRSAEEMMDEAELDGVCIVTPNDLHHPLTMAAIERGLHVLCEKPLAMNGAETAAMRRAAEQAGVVHGVNFSVRQHPAVQYMRRAVKDGAIGRLLEGRFEYTGDYGLSGPPGWRGSVRSGGAGGVLQDLGSHIIDLSQYILGDAIDAVQGSLRCLESGQGVDFTARSNADQAADSVAFLADFASGGHVAFQTSWVKPQGNNLQTLAIELHGTEGSFKHMSCGYGGQLTYARAGGEWETVELPGLLPIDRAETPSEDRFRPYRNSADNESWRWADAIVQARGGQAPTIELPDFVAGDRVQRIIDAVVASAETGKKANV</sequence>
<dbReference type="KEGG" id="plyc:GXP70_05775"/>
<accession>A0A6C0FU19</accession>
<feature type="domain" description="GFO/IDH/MocA-like oxidoreductase" evidence="3">
    <location>
        <begin position="135"/>
        <end position="272"/>
    </location>
</feature>
<proteinExistence type="predicted"/>
<dbReference type="RefSeq" id="WP_162355578.1">
    <property type="nucleotide sequence ID" value="NZ_CP048209.1"/>
</dbReference>
<dbReference type="PANTHER" id="PTHR43818">
    <property type="entry name" value="BCDNA.GH03377"/>
    <property type="match status" value="1"/>
</dbReference>
<feature type="domain" description="Gfo/Idh/MocA-like oxidoreductase N-terminal" evidence="2">
    <location>
        <begin position="7"/>
        <end position="127"/>
    </location>
</feature>
<dbReference type="InterPro" id="IPR036291">
    <property type="entry name" value="NAD(P)-bd_dom_sf"/>
</dbReference>
<dbReference type="Gene3D" id="3.30.360.10">
    <property type="entry name" value="Dihydrodipicolinate Reductase, domain 2"/>
    <property type="match status" value="1"/>
</dbReference>
<evidence type="ECO:0000259" key="3">
    <source>
        <dbReference type="Pfam" id="PF22725"/>
    </source>
</evidence>
<dbReference type="EMBL" id="CP048209">
    <property type="protein sequence ID" value="QHT59512.1"/>
    <property type="molecule type" value="Genomic_DNA"/>
</dbReference>
<evidence type="ECO:0000256" key="1">
    <source>
        <dbReference type="ARBA" id="ARBA00023002"/>
    </source>
</evidence>
<dbReference type="AlphaFoldDB" id="A0A6C0FU19"/>
<dbReference type="SUPFAM" id="SSF55347">
    <property type="entry name" value="Glyceraldehyde-3-phosphate dehydrogenase-like, C-terminal domain"/>
    <property type="match status" value="1"/>
</dbReference>
<keyword evidence="5" id="KW-1185">Reference proteome</keyword>
<dbReference type="Pfam" id="PF22725">
    <property type="entry name" value="GFO_IDH_MocA_C3"/>
    <property type="match status" value="1"/>
</dbReference>
<gene>
    <name evidence="4" type="ORF">GXP70_05775</name>
</gene>
<name>A0A6C0FU19_9BACL</name>